<dbReference type="UniPathway" id="UPA00143"/>
<evidence type="ECO:0000259" key="6">
    <source>
        <dbReference type="PROSITE" id="PS51649"/>
    </source>
</evidence>
<evidence type="ECO:0000256" key="2">
    <source>
        <dbReference type="ARBA" id="ARBA00022786"/>
    </source>
</evidence>
<dbReference type="PANTHER" id="PTHR32370">
    <property type="entry name" value="OS12G0117600 PROTEIN"/>
    <property type="match status" value="1"/>
</dbReference>
<dbReference type="SMR" id="A0A251QDK3"/>
<dbReference type="Gramene" id="ONI21904">
    <property type="protein sequence ID" value="ONI21904"/>
    <property type="gene ID" value="PRUPE_2G097900"/>
</dbReference>
<evidence type="ECO:0000256" key="3">
    <source>
        <dbReference type="PROSITE-ProRule" id="PRU00982"/>
    </source>
</evidence>
<dbReference type="GO" id="GO:0016567">
    <property type="term" value="P:protein ubiquitination"/>
    <property type="evidence" value="ECO:0007669"/>
    <property type="project" value="UniProtKB-UniPathway"/>
</dbReference>
<evidence type="ECO:0008006" key="9">
    <source>
        <dbReference type="Google" id="ProtNLM"/>
    </source>
</evidence>
<organism evidence="7 8">
    <name type="scientific">Prunus persica</name>
    <name type="common">Peach</name>
    <name type="synonym">Amygdalus persica</name>
    <dbReference type="NCBI Taxonomy" id="3760"/>
    <lineage>
        <taxon>Eukaryota</taxon>
        <taxon>Viridiplantae</taxon>
        <taxon>Streptophyta</taxon>
        <taxon>Embryophyta</taxon>
        <taxon>Tracheophyta</taxon>
        <taxon>Spermatophyta</taxon>
        <taxon>Magnoliopsida</taxon>
        <taxon>eudicotyledons</taxon>
        <taxon>Gunneridae</taxon>
        <taxon>Pentapetalae</taxon>
        <taxon>rosids</taxon>
        <taxon>fabids</taxon>
        <taxon>Rosales</taxon>
        <taxon>Rosaceae</taxon>
        <taxon>Amygdaloideae</taxon>
        <taxon>Amygdaleae</taxon>
        <taxon>Prunus</taxon>
    </lineage>
</organism>
<feature type="region of interest" description="Disordered" evidence="4">
    <location>
        <begin position="473"/>
        <end position="500"/>
    </location>
</feature>
<proteinExistence type="inferred from homology"/>
<gene>
    <name evidence="7" type="ORF">PRUPE_2G097900</name>
</gene>
<evidence type="ECO:0000259" key="5">
    <source>
        <dbReference type="PROSITE" id="PS50097"/>
    </source>
</evidence>
<dbReference type="Proteomes" id="UP000006882">
    <property type="component" value="Chromosome G2"/>
</dbReference>
<dbReference type="STRING" id="3760.A0A251QDK3"/>
<dbReference type="OrthoDB" id="1878376at2759"/>
<dbReference type="Pfam" id="PF00651">
    <property type="entry name" value="BTB"/>
    <property type="match status" value="1"/>
</dbReference>
<reference evidence="7 8" key="1">
    <citation type="journal article" date="2013" name="Nat. Genet.">
        <title>The high-quality draft genome of peach (Prunus persica) identifies unique patterns of genetic diversity, domestication and genome evolution.</title>
        <authorList>
            <consortium name="International Peach Genome Initiative"/>
            <person name="Verde I."/>
            <person name="Abbott A.G."/>
            <person name="Scalabrin S."/>
            <person name="Jung S."/>
            <person name="Shu S."/>
            <person name="Marroni F."/>
            <person name="Zhebentyayeva T."/>
            <person name="Dettori M.T."/>
            <person name="Grimwood J."/>
            <person name="Cattonaro F."/>
            <person name="Zuccolo A."/>
            <person name="Rossini L."/>
            <person name="Jenkins J."/>
            <person name="Vendramin E."/>
            <person name="Meisel L.A."/>
            <person name="Decroocq V."/>
            <person name="Sosinski B."/>
            <person name="Prochnik S."/>
            <person name="Mitros T."/>
            <person name="Policriti A."/>
            <person name="Cipriani G."/>
            <person name="Dondini L."/>
            <person name="Ficklin S."/>
            <person name="Goodstein D.M."/>
            <person name="Xuan P."/>
            <person name="Del Fabbro C."/>
            <person name="Aramini V."/>
            <person name="Copetti D."/>
            <person name="Gonzalez S."/>
            <person name="Horner D.S."/>
            <person name="Falchi R."/>
            <person name="Lucas S."/>
            <person name="Mica E."/>
            <person name="Maldonado J."/>
            <person name="Lazzari B."/>
            <person name="Bielenberg D."/>
            <person name="Pirona R."/>
            <person name="Miculan M."/>
            <person name="Barakat A."/>
            <person name="Testolin R."/>
            <person name="Stella A."/>
            <person name="Tartarini S."/>
            <person name="Tonutti P."/>
            <person name="Arus P."/>
            <person name="Orellana A."/>
            <person name="Wells C."/>
            <person name="Main D."/>
            <person name="Vizzotto G."/>
            <person name="Silva H."/>
            <person name="Salamini F."/>
            <person name="Schmutz J."/>
            <person name="Morgante M."/>
            <person name="Rokhsar D.S."/>
        </authorList>
    </citation>
    <scope>NUCLEOTIDE SEQUENCE [LARGE SCALE GENOMIC DNA]</scope>
    <source>
        <strain evidence="8">cv. Nemared</strain>
    </source>
</reference>
<evidence type="ECO:0000256" key="4">
    <source>
        <dbReference type="SAM" id="MobiDB-lite"/>
    </source>
</evidence>
<feature type="compositionally biased region" description="Basic and acidic residues" evidence="4">
    <location>
        <begin position="491"/>
        <end position="500"/>
    </location>
</feature>
<sequence>MSYRKMARRQSKHVSLCFSKSTCPPDLQPNVLGTPFMAEKELLAAKSAKFAALLEDNSKEDLSHFLRNMPADPETLELVARFYHGFQLQISTEKVVPLICVAHYLEMTENHSKNNLLGQALSFFQETILPSWNETVKAFRTTEKFLRHSLKLGLVEACMKSIITKALANPSLLGEPIKNSTKYVDDSEEEDEGYKPSARRRLFDLDFKSEDLTTLSLELYEPVIHEMNKHGVPSPYVAASLCNYTKKWVLSGSGEAVKSNYKKEILEAVERHLPPEKGLVPCTLLFEILRFANVLEVSSECRNGIEIRIGKQLDQAAVKDLLIPSQGYSKEMQYDIVCVRRILKVFYGSYTSSDISGLIAVAELIEDFLAEVASDIDLNIDTFVDLAEMSLAASLGTQRTLDGIYRAVDIYLDKHRHLTESEREEVCRVLDFQKVSPEAYEHAAKNEKLPLRVVVQVLFAGQLQLRDRILKEVQDSDDKSTKEEAEENEEKLDFGEEEMRSEMEKMSMKVMELERECNMMRKEIDNGGSPKVRKEKTSLWREMKRKFGCVNSVHDSNCQLKKKKKKKMHPKQGV</sequence>
<keyword evidence="8" id="KW-1185">Reference proteome</keyword>
<dbReference type="Pfam" id="PF03000">
    <property type="entry name" value="NPH3"/>
    <property type="match status" value="1"/>
</dbReference>
<dbReference type="SUPFAM" id="SSF54695">
    <property type="entry name" value="POZ domain"/>
    <property type="match status" value="1"/>
</dbReference>
<dbReference type="InterPro" id="IPR043454">
    <property type="entry name" value="NPH3/RPT2-like"/>
</dbReference>
<accession>A0A251QDK3</accession>
<feature type="domain" description="BTB" evidence="5">
    <location>
        <begin position="25"/>
        <end position="92"/>
    </location>
</feature>
<dbReference type="EMBL" id="CM007652">
    <property type="protein sequence ID" value="ONI21904.1"/>
    <property type="molecule type" value="Genomic_DNA"/>
</dbReference>
<dbReference type="InterPro" id="IPR000210">
    <property type="entry name" value="BTB/POZ_dom"/>
</dbReference>
<dbReference type="InterPro" id="IPR011333">
    <property type="entry name" value="SKP1/BTB/POZ_sf"/>
</dbReference>
<evidence type="ECO:0000256" key="1">
    <source>
        <dbReference type="ARBA" id="ARBA00004906"/>
    </source>
</evidence>
<dbReference type="eggNOG" id="ENOG502QQV1">
    <property type="taxonomic scope" value="Eukaryota"/>
</dbReference>
<feature type="domain" description="NPH3" evidence="6">
    <location>
        <begin position="206"/>
        <end position="464"/>
    </location>
</feature>
<dbReference type="AlphaFoldDB" id="A0A251QDK3"/>
<protein>
    <recommendedName>
        <fullName evidence="9">NPH3 domain-containing protein</fullName>
    </recommendedName>
</protein>
<dbReference type="PROSITE" id="PS51649">
    <property type="entry name" value="NPH3"/>
    <property type="match status" value="1"/>
</dbReference>
<dbReference type="Gene3D" id="3.30.710.10">
    <property type="entry name" value="Potassium Channel Kv1.1, Chain A"/>
    <property type="match status" value="1"/>
</dbReference>
<feature type="compositionally biased region" description="Basic and acidic residues" evidence="4">
    <location>
        <begin position="473"/>
        <end position="483"/>
    </location>
</feature>
<dbReference type="InterPro" id="IPR027356">
    <property type="entry name" value="NPH3_dom"/>
</dbReference>
<evidence type="ECO:0000313" key="8">
    <source>
        <dbReference type="Proteomes" id="UP000006882"/>
    </source>
</evidence>
<comment type="similarity">
    <text evidence="3">Belongs to the NPH3 family.</text>
</comment>
<name>A0A251QDK3_PRUPE</name>
<evidence type="ECO:0000313" key="7">
    <source>
        <dbReference type="EMBL" id="ONI21904.1"/>
    </source>
</evidence>
<keyword evidence="2" id="KW-0833">Ubl conjugation pathway</keyword>
<dbReference type="PROSITE" id="PS50097">
    <property type="entry name" value="BTB"/>
    <property type="match status" value="1"/>
</dbReference>
<comment type="pathway">
    <text evidence="1">Protein modification; protein ubiquitination.</text>
</comment>